<name>A0A5N7BLQ0_9EURO</name>
<accession>A0A5N7BLQ0</accession>
<sequence>MYLNHLPNKIVFIIASYIPSQEDLYALLRTNRHLYHILLDYVYKYNSRYYHGSTLVFVTKHGNIGLRSESPAEERRNEDSDWGTDDEYRLLYSLIRDIFHHLLRIVGYSAADIVQSQKVLFTAIEINHRELVNLLLQRGAQVNFYRRNLYNDRVGPLQHPYPGYAHLVKYSLEQGAGPDCYRPSSLYRAVEDGRYDIVMI</sequence>
<dbReference type="EMBL" id="ML736160">
    <property type="protein sequence ID" value="KAE8382680.1"/>
    <property type="molecule type" value="Genomic_DNA"/>
</dbReference>
<dbReference type="InterPro" id="IPR036770">
    <property type="entry name" value="Ankyrin_rpt-contain_sf"/>
</dbReference>
<feature type="repeat" description="ANK" evidence="1">
    <location>
        <begin position="115"/>
        <end position="147"/>
    </location>
</feature>
<dbReference type="Gene3D" id="1.25.40.20">
    <property type="entry name" value="Ankyrin repeat-containing domain"/>
    <property type="match status" value="1"/>
</dbReference>
<dbReference type="PROSITE" id="PS50088">
    <property type="entry name" value="ANK_REPEAT"/>
    <property type="match status" value="1"/>
</dbReference>
<dbReference type="Proteomes" id="UP000326198">
    <property type="component" value="Unassembled WGS sequence"/>
</dbReference>
<keyword evidence="1" id="KW-0040">ANK repeat</keyword>
<evidence type="ECO:0000313" key="3">
    <source>
        <dbReference type="Proteomes" id="UP000326198"/>
    </source>
</evidence>
<protein>
    <recommendedName>
        <fullName evidence="4">F-box domain-containing protein</fullName>
    </recommendedName>
</protein>
<dbReference type="AlphaFoldDB" id="A0A5N7BLQ0"/>
<dbReference type="SUPFAM" id="SSF48403">
    <property type="entry name" value="Ankyrin repeat"/>
    <property type="match status" value="1"/>
</dbReference>
<proteinExistence type="predicted"/>
<dbReference type="OrthoDB" id="4772757at2759"/>
<keyword evidence="3" id="KW-1185">Reference proteome</keyword>
<gene>
    <name evidence="2" type="ORF">BDV26DRAFT_277849</name>
</gene>
<dbReference type="InterPro" id="IPR002110">
    <property type="entry name" value="Ankyrin_rpt"/>
</dbReference>
<evidence type="ECO:0000313" key="2">
    <source>
        <dbReference type="EMBL" id="KAE8382680.1"/>
    </source>
</evidence>
<evidence type="ECO:0000256" key="1">
    <source>
        <dbReference type="PROSITE-ProRule" id="PRU00023"/>
    </source>
</evidence>
<organism evidence="2 3">
    <name type="scientific">Aspergillus bertholletiae</name>
    <dbReference type="NCBI Taxonomy" id="1226010"/>
    <lineage>
        <taxon>Eukaryota</taxon>
        <taxon>Fungi</taxon>
        <taxon>Dikarya</taxon>
        <taxon>Ascomycota</taxon>
        <taxon>Pezizomycotina</taxon>
        <taxon>Eurotiomycetes</taxon>
        <taxon>Eurotiomycetidae</taxon>
        <taxon>Eurotiales</taxon>
        <taxon>Aspergillaceae</taxon>
        <taxon>Aspergillus</taxon>
        <taxon>Aspergillus subgen. Circumdati</taxon>
    </lineage>
</organism>
<reference evidence="2 3" key="1">
    <citation type="submission" date="2019-04" db="EMBL/GenBank/DDBJ databases">
        <title>Friends and foes A comparative genomics studyof 23 Aspergillus species from section Flavi.</title>
        <authorList>
            <consortium name="DOE Joint Genome Institute"/>
            <person name="Kjaerbolling I."/>
            <person name="Vesth T."/>
            <person name="Frisvad J.C."/>
            <person name="Nybo J.L."/>
            <person name="Theobald S."/>
            <person name="Kildgaard S."/>
            <person name="Isbrandt T."/>
            <person name="Kuo A."/>
            <person name="Sato A."/>
            <person name="Lyhne E.K."/>
            <person name="Kogle M.E."/>
            <person name="Wiebenga A."/>
            <person name="Kun R.S."/>
            <person name="Lubbers R.J."/>
            <person name="Makela M.R."/>
            <person name="Barry K."/>
            <person name="Chovatia M."/>
            <person name="Clum A."/>
            <person name="Daum C."/>
            <person name="Haridas S."/>
            <person name="He G."/>
            <person name="LaButti K."/>
            <person name="Lipzen A."/>
            <person name="Mondo S."/>
            <person name="Riley R."/>
            <person name="Salamov A."/>
            <person name="Simmons B.A."/>
            <person name="Magnuson J.K."/>
            <person name="Henrissat B."/>
            <person name="Mortensen U.H."/>
            <person name="Larsen T.O."/>
            <person name="Devries R.P."/>
            <person name="Grigoriev I.V."/>
            <person name="Machida M."/>
            <person name="Baker S.E."/>
            <person name="Andersen M.R."/>
        </authorList>
    </citation>
    <scope>NUCLEOTIDE SEQUENCE [LARGE SCALE GENOMIC DNA]</scope>
    <source>
        <strain evidence="2 3">IBT 29228</strain>
    </source>
</reference>
<evidence type="ECO:0008006" key="4">
    <source>
        <dbReference type="Google" id="ProtNLM"/>
    </source>
</evidence>